<dbReference type="Proteomes" id="UP000575083">
    <property type="component" value="Unassembled WGS sequence"/>
</dbReference>
<evidence type="ECO:0000256" key="1">
    <source>
        <dbReference type="ARBA" id="ARBA00006987"/>
    </source>
</evidence>
<sequence>MNITRRSLMIASASLAPLGQALAQGTYPNKTIKIVAPFTAGAASDTLLRKITEAAGKLLGQPMIVDNKPGAQAAIAARIVAKAPNDGYTLIMGGNSSHAANVHTLKNPGYDPVKDFTPITQLSLNPLMLVVNAELPVRTLQEFVSYAKERPGKLNYATGNSGMLVAAKLLTTNAGIDAMGVNYPGAAPATTDLIAGRIDFIMNDPVVAAPFIKSGQLRALGVTSKQRIPLFPNVPTIAEQGLPSYEYASWSAMFAPAGLPADITRKLHQAFAQVMSDPEMVRFAAAAGIIPLATTPEQLQAFVQEQIKLWERWAKESGITPA</sequence>
<dbReference type="EMBL" id="JACHLK010000001">
    <property type="protein sequence ID" value="MBB6557499.1"/>
    <property type="molecule type" value="Genomic_DNA"/>
</dbReference>
<dbReference type="Pfam" id="PF03401">
    <property type="entry name" value="TctC"/>
    <property type="match status" value="1"/>
</dbReference>
<keyword evidence="4" id="KW-1185">Reference proteome</keyword>
<dbReference type="AlphaFoldDB" id="A0A7X0P933"/>
<feature type="chain" id="PRO_5031064953" evidence="2">
    <location>
        <begin position="24"/>
        <end position="322"/>
    </location>
</feature>
<evidence type="ECO:0000313" key="3">
    <source>
        <dbReference type="EMBL" id="MBB6557499.1"/>
    </source>
</evidence>
<dbReference type="PANTHER" id="PTHR42928">
    <property type="entry name" value="TRICARBOXYLATE-BINDING PROTEIN"/>
    <property type="match status" value="1"/>
</dbReference>
<keyword evidence="2" id="KW-0732">Signal</keyword>
<dbReference type="Gene3D" id="3.40.190.150">
    <property type="entry name" value="Bordetella uptake gene, domain 1"/>
    <property type="match status" value="1"/>
</dbReference>
<dbReference type="RefSeq" id="WP_184854955.1">
    <property type="nucleotide sequence ID" value="NZ_JACHLK010000001.1"/>
</dbReference>
<evidence type="ECO:0000313" key="4">
    <source>
        <dbReference type="Proteomes" id="UP000575083"/>
    </source>
</evidence>
<reference evidence="3 4" key="1">
    <citation type="submission" date="2020-08" db="EMBL/GenBank/DDBJ databases">
        <title>Functional genomics of gut bacteria from endangered species of beetles.</title>
        <authorList>
            <person name="Carlos-Shanley C."/>
        </authorList>
    </citation>
    <scope>NUCLEOTIDE SEQUENCE [LARGE SCALE GENOMIC DNA]</scope>
    <source>
        <strain evidence="3 4">S00198</strain>
    </source>
</reference>
<name>A0A7X0P933_9BURK</name>
<dbReference type="InterPro" id="IPR005064">
    <property type="entry name" value="BUG"/>
</dbReference>
<organism evidence="3 4">
    <name type="scientific">Acidovorax soli</name>
    <dbReference type="NCBI Taxonomy" id="592050"/>
    <lineage>
        <taxon>Bacteria</taxon>
        <taxon>Pseudomonadati</taxon>
        <taxon>Pseudomonadota</taxon>
        <taxon>Betaproteobacteria</taxon>
        <taxon>Burkholderiales</taxon>
        <taxon>Comamonadaceae</taxon>
        <taxon>Acidovorax</taxon>
    </lineage>
</organism>
<proteinExistence type="inferred from homology"/>
<dbReference type="PANTHER" id="PTHR42928:SF5">
    <property type="entry name" value="BLR1237 PROTEIN"/>
    <property type="match status" value="1"/>
</dbReference>
<dbReference type="CDD" id="cd07012">
    <property type="entry name" value="PBP2_Bug_TTT"/>
    <property type="match status" value="1"/>
</dbReference>
<dbReference type="PIRSF" id="PIRSF017082">
    <property type="entry name" value="YflP"/>
    <property type="match status" value="1"/>
</dbReference>
<protein>
    <submittedName>
        <fullName evidence="3">Tripartite-type tricarboxylate transporter receptor subunit TctC</fullName>
    </submittedName>
</protein>
<feature type="signal peptide" evidence="2">
    <location>
        <begin position="1"/>
        <end position="23"/>
    </location>
</feature>
<dbReference type="Gene3D" id="3.40.190.10">
    <property type="entry name" value="Periplasmic binding protein-like II"/>
    <property type="match status" value="1"/>
</dbReference>
<comment type="caution">
    <text evidence="3">The sequence shown here is derived from an EMBL/GenBank/DDBJ whole genome shotgun (WGS) entry which is preliminary data.</text>
</comment>
<dbReference type="SUPFAM" id="SSF53850">
    <property type="entry name" value="Periplasmic binding protein-like II"/>
    <property type="match status" value="1"/>
</dbReference>
<comment type="similarity">
    <text evidence="1">Belongs to the UPF0065 (bug) family.</text>
</comment>
<keyword evidence="3" id="KW-0675">Receptor</keyword>
<evidence type="ECO:0000256" key="2">
    <source>
        <dbReference type="SAM" id="SignalP"/>
    </source>
</evidence>
<accession>A0A7X0P933</accession>
<dbReference type="InterPro" id="IPR042100">
    <property type="entry name" value="Bug_dom1"/>
</dbReference>
<gene>
    <name evidence="3" type="ORF">HNP48_000163</name>
</gene>